<accession>A0ABQ1P8E4</accession>
<dbReference type="CDD" id="cd02022">
    <property type="entry name" value="DPCK"/>
    <property type="match status" value="1"/>
</dbReference>
<dbReference type="EMBL" id="BMJI01000006">
    <property type="protein sequence ID" value="GGC88803.1"/>
    <property type="molecule type" value="Genomic_DNA"/>
</dbReference>
<feature type="binding site" evidence="3">
    <location>
        <begin position="11"/>
        <end position="16"/>
    </location>
    <ligand>
        <name>ATP</name>
        <dbReference type="ChEBI" id="CHEBI:30616"/>
    </ligand>
</feature>
<dbReference type="Pfam" id="PF01121">
    <property type="entry name" value="CoaE"/>
    <property type="match status" value="1"/>
</dbReference>
<dbReference type="Gene3D" id="3.40.50.300">
    <property type="entry name" value="P-loop containing nucleotide triphosphate hydrolases"/>
    <property type="match status" value="1"/>
</dbReference>
<protein>
    <recommendedName>
        <fullName evidence="3 4">Dephospho-CoA kinase</fullName>
        <ecNumber evidence="3 4">2.7.1.24</ecNumber>
    </recommendedName>
    <alternativeName>
        <fullName evidence="3">Dephosphocoenzyme A kinase</fullName>
    </alternativeName>
</protein>
<dbReference type="Proteomes" id="UP000597761">
    <property type="component" value="Unassembled WGS sequence"/>
</dbReference>
<comment type="subcellular location">
    <subcellularLocation>
        <location evidence="3">Cytoplasm</location>
    </subcellularLocation>
</comment>
<sequence>MLRIGLTGGIAAGKSVVATRLSERGAVLVDADRLSREVVAPGTDGLDAVVDAFGRGVLGGDGSLDRAALGSLVFSDEDARRTLNDIVHPRVRAEAARRIAAAPLDAVIVQDIPLLVETGQADAFPLVVVVQAPAGARVRRMVEQRGMSDADARARMAAQATDAERAAVADVLLHNDGTVEDLRAAVDRLWDERIVPFDANLAAGRPSDAAIARATLASGAGPDLDGAALARAAARIRHAGADSLQRVTPAVRSDDSAAGPDLIAVAARPGDLDALATAVTAAGHPPVPPAGSVPGARRLHGSADPGQPVVVLLLDREGDRERTEP</sequence>
<dbReference type="NCBIfam" id="TIGR00152">
    <property type="entry name" value="dephospho-CoA kinase"/>
    <property type="match status" value="1"/>
</dbReference>
<keyword evidence="3" id="KW-0418">Kinase</keyword>
<keyword evidence="1 3" id="KW-0547">Nucleotide-binding</keyword>
<evidence type="ECO:0000256" key="2">
    <source>
        <dbReference type="ARBA" id="ARBA00022840"/>
    </source>
</evidence>
<keyword evidence="2 3" id="KW-0067">ATP-binding</keyword>
<name>A0ABQ1P8E4_9MICC</name>
<dbReference type="InterPro" id="IPR027417">
    <property type="entry name" value="P-loop_NTPase"/>
</dbReference>
<dbReference type="SUPFAM" id="SSF52540">
    <property type="entry name" value="P-loop containing nucleoside triphosphate hydrolases"/>
    <property type="match status" value="1"/>
</dbReference>
<evidence type="ECO:0000256" key="3">
    <source>
        <dbReference type="HAMAP-Rule" id="MF_00376"/>
    </source>
</evidence>
<evidence type="ECO:0000256" key="5">
    <source>
        <dbReference type="SAM" id="MobiDB-lite"/>
    </source>
</evidence>
<reference evidence="7" key="1">
    <citation type="journal article" date="2019" name="Int. J. Syst. Evol. Microbiol.">
        <title>The Global Catalogue of Microorganisms (GCM) 10K type strain sequencing project: providing services to taxonomists for standard genome sequencing and annotation.</title>
        <authorList>
            <consortium name="The Broad Institute Genomics Platform"/>
            <consortium name="The Broad Institute Genome Sequencing Center for Infectious Disease"/>
            <person name="Wu L."/>
            <person name="Ma J."/>
        </authorList>
    </citation>
    <scope>NUCLEOTIDE SEQUENCE [LARGE SCALE GENOMIC DNA]</scope>
    <source>
        <strain evidence="7">CGMCC 1.15480</strain>
    </source>
</reference>
<dbReference type="PROSITE" id="PS51219">
    <property type="entry name" value="DPCK"/>
    <property type="match status" value="1"/>
</dbReference>
<dbReference type="EC" id="2.7.1.24" evidence="3 4"/>
<dbReference type="PANTHER" id="PTHR10695">
    <property type="entry name" value="DEPHOSPHO-COA KINASE-RELATED"/>
    <property type="match status" value="1"/>
</dbReference>
<dbReference type="HAMAP" id="MF_00376">
    <property type="entry name" value="Dephospho_CoA_kinase"/>
    <property type="match status" value="1"/>
</dbReference>
<dbReference type="RefSeq" id="WP_188667686.1">
    <property type="nucleotide sequence ID" value="NZ_BMJI01000006.1"/>
</dbReference>
<feature type="region of interest" description="Disordered" evidence="5">
    <location>
        <begin position="282"/>
        <end position="309"/>
    </location>
</feature>
<comment type="similarity">
    <text evidence="3">Belongs to the CoaE family.</text>
</comment>
<organism evidence="6 7">
    <name type="scientific">Tersicoccus solisilvae</name>
    <dbReference type="NCBI Taxonomy" id="1882339"/>
    <lineage>
        <taxon>Bacteria</taxon>
        <taxon>Bacillati</taxon>
        <taxon>Actinomycetota</taxon>
        <taxon>Actinomycetes</taxon>
        <taxon>Micrococcales</taxon>
        <taxon>Micrococcaceae</taxon>
        <taxon>Tersicoccus</taxon>
    </lineage>
</organism>
<comment type="function">
    <text evidence="3">Catalyzes the phosphorylation of the 3'-hydroxyl group of dephosphocoenzyme A to form coenzyme A.</text>
</comment>
<evidence type="ECO:0000313" key="7">
    <source>
        <dbReference type="Proteomes" id="UP000597761"/>
    </source>
</evidence>
<proteinExistence type="inferred from homology"/>
<keyword evidence="7" id="KW-1185">Reference proteome</keyword>
<comment type="caution">
    <text evidence="6">The sequence shown here is derived from an EMBL/GenBank/DDBJ whole genome shotgun (WGS) entry which is preliminary data.</text>
</comment>
<keyword evidence="3" id="KW-0173">Coenzyme A biosynthesis</keyword>
<dbReference type="NCBIfam" id="NF002879">
    <property type="entry name" value="PRK03333.1"/>
    <property type="match status" value="1"/>
</dbReference>
<dbReference type="PANTHER" id="PTHR10695:SF46">
    <property type="entry name" value="BIFUNCTIONAL COENZYME A SYNTHASE-RELATED"/>
    <property type="match status" value="1"/>
</dbReference>
<dbReference type="InterPro" id="IPR001977">
    <property type="entry name" value="Depp_CoAkinase"/>
</dbReference>
<keyword evidence="3" id="KW-0963">Cytoplasm</keyword>
<comment type="catalytic activity">
    <reaction evidence="3">
        <text>3'-dephospho-CoA + ATP = ADP + CoA + H(+)</text>
        <dbReference type="Rhea" id="RHEA:18245"/>
        <dbReference type="ChEBI" id="CHEBI:15378"/>
        <dbReference type="ChEBI" id="CHEBI:30616"/>
        <dbReference type="ChEBI" id="CHEBI:57287"/>
        <dbReference type="ChEBI" id="CHEBI:57328"/>
        <dbReference type="ChEBI" id="CHEBI:456216"/>
        <dbReference type="EC" id="2.7.1.24"/>
    </reaction>
</comment>
<evidence type="ECO:0000256" key="1">
    <source>
        <dbReference type="ARBA" id="ARBA00022741"/>
    </source>
</evidence>
<evidence type="ECO:0000313" key="6">
    <source>
        <dbReference type="EMBL" id="GGC88803.1"/>
    </source>
</evidence>
<keyword evidence="3" id="KW-0808">Transferase</keyword>
<evidence type="ECO:0000256" key="4">
    <source>
        <dbReference type="NCBIfam" id="TIGR00152"/>
    </source>
</evidence>
<gene>
    <name evidence="3" type="primary">coaE</name>
    <name evidence="6" type="ORF">GCM10011512_14720</name>
</gene>
<comment type="pathway">
    <text evidence="3">Cofactor biosynthesis; coenzyme A biosynthesis; CoA from (R)-pantothenate: step 5/5.</text>
</comment>